<accession>A0A150XNK6</accession>
<protein>
    <recommendedName>
        <fullName evidence="2">histidine kinase</fullName>
        <ecNumber evidence="2">2.7.13.3</ecNumber>
    </recommendedName>
</protein>
<sequence>MKQKVELEQSYNAVNQELLDYRYAIDQVMSVTIASPTQKILYVNDMFCETSGYSRAEILEEGYRLVQTDHHPPEFYEGMGKTVSMGQVWRGEILNKSKSGKTRWSHLTIIPFRNSEGEIYQHLTFEKDISLEKKAEELNRQYVHELKNKNKELQEFSYIASHDLQEPLRTITNYSGLFSKMYKSTLDKQGVEILQFIESAATRMQTLIHDILDYSRIGKEKEKTEIDTKSIVTQVIEDLSALINETNAKIKVGNLPTVHGAETEIRIVFQNLINNAIKFRKIDKTPSIEIGYQEEKTNHKFSIIDNGIGIAPQYKDKIFQIFQRLHKQSEYTGTGIGLAHCKKIIERHKGEIWFEPNDQQGTTFYFTIKKKQV</sequence>
<dbReference type="FunFam" id="3.30.565.10:FF:000006">
    <property type="entry name" value="Sensor histidine kinase WalK"/>
    <property type="match status" value="1"/>
</dbReference>
<name>A0A150XNK6_9BACT</name>
<dbReference type="PROSITE" id="PS50109">
    <property type="entry name" value="HIS_KIN"/>
    <property type="match status" value="1"/>
</dbReference>
<dbReference type="Gene3D" id="3.30.450.20">
    <property type="entry name" value="PAS domain"/>
    <property type="match status" value="1"/>
</dbReference>
<evidence type="ECO:0000256" key="2">
    <source>
        <dbReference type="ARBA" id="ARBA00012438"/>
    </source>
</evidence>
<dbReference type="CDD" id="cd00130">
    <property type="entry name" value="PAS"/>
    <property type="match status" value="1"/>
</dbReference>
<dbReference type="NCBIfam" id="TIGR00229">
    <property type="entry name" value="sensory_box"/>
    <property type="match status" value="1"/>
</dbReference>
<evidence type="ECO:0000256" key="1">
    <source>
        <dbReference type="ARBA" id="ARBA00000085"/>
    </source>
</evidence>
<dbReference type="SMART" id="SM00388">
    <property type="entry name" value="HisKA"/>
    <property type="match status" value="1"/>
</dbReference>
<dbReference type="InterPro" id="IPR003594">
    <property type="entry name" value="HATPase_dom"/>
</dbReference>
<dbReference type="InterPro" id="IPR036097">
    <property type="entry name" value="HisK_dim/P_sf"/>
</dbReference>
<dbReference type="EMBL" id="LRPB01000047">
    <property type="protein sequence ID" value="KYG80329.1"/>
    <property type="molecule type" value="Genomic_DNA"/>
</dbReference>
<evidence type="ECO:0000256" key="3">
    <source>
        <dbReference type="ARBA" id="ARBA00022553"/>
    </source>
</evidence>
<evidence type="ECO:0000256" key="5">
    <source>
        <dbReference type="ARBA" id="ARBA00022777"/>
    </source>
</evidence>
<feature type="domain" description="PAC" evidence="7">
    <location>
        <begin position="87"/>
        <end position="141"/>
    </location>
</feature>
<proteinExistence type="predicted"/>
<gene>
    <name evidence="8" type="ORF">AWW67_09105</name>
</gene>
<dbReference type="Proteomes" id="UP000075663">
    <property type="component" value="Unassembled WGS sequence"/>
</dbReference>
<dbReference type="InterPro" id="IPR005467">
    <property type="entry name" value="His_kinase_dom"/>
</dbReference>
<dbReference type="InterPro" id="IPR004358">
    <property type="entry name" value="Sig_transdc_His_kin-like_C"/>
</dbReference>
<dbReference type="SUPFAM" id="SSF55785">
    <property type="entry name" value="PYP-like sensor domain (PAS domain)"/>
    <property type="match status" value="1"/>
</dbReference>
<evidence type="ECO:0000313" key="9">
    <source>
        <dbReference type="Proteomes" id="UP000075663"/>
    </source>
</evidence>
<evidence type="ECO:0000259" key="6">
    <source>
        <dbReference type="PROSITE" id="PS50109"/>
    </source>
</evidence>
<dbReference type="CDD" id="cd00082">
    <property type="entry name" value="HisKA"/>
    <property type="match status" value="1"/>
</dbReference>
<dbReference type="PANTHER" id="PTHR43304">
    <property type="entry name" value="PHYTOCHROME-LIKE PROTEIN CPH1"/>
    <property type="match status" value="1"/>
</dbReference>
<dbReference type="PANTHER" id="PTHR43304:SF1">
    <property type="entry name" value="PAC DOMAIN-CONTAINING PROTEIN"/>
    <property type="match status" value="1"/>
</dbReference>
<dbReference type="PRINTS" id="PR00344">
    <property type="entry name" value="BCTRLSENSOR"/>
</dbReference>
<keyword evidence="5" id="KW-0418">Kinase</keyword>
<dbReference type="SUPFAM" id="SSF47384">
    <property type="entry name" value="Homodimeric domain of signal transducing histidine kinase"/>
    <property type="match status" value="1"/>
</dbReference>
<dbReference type="Gene3D" id="3.30.565.10">
    <property type="entry name" value="Histidine kinase-like ATPase, C-terminal domain"/>
    <property type="match status" value="1"/>
</dbReference>
<organism evidence="8 9">
    <name type="scientific">Roseivirga seohaensis</name>
    <dbReference type="NCBI Taxonomy" id="1914963"/>
    <lineage>
        <taxon>Bacteria</taxon>
        <taxon>Pseudomonadati</taxon>
        <taxon>Bacteroidota</taxon>
        <taxon>Cytophagia</taxon>
        <taxon>Cytophagales</taxon>
        <taxon>Roseivirgaceae</taxon>
        <taxon>Roseivirga</taxon>
    </lineage>
</organism>
<dbReference type="GO" id="GO:0000155">
    <property type="term" value="F:phosphorelay sensor kinase activity"/>
    <property type="evidence" value="ECO:0007669"/>
    <property type="project" value="InterPro"/>
</dbReference>
<dbReference type="Gene3D" id="1.10.287.130">
    <property type="match status" value="1"/>
</dbReference>
<dbReference type="Pfam" id="PF13426">
    <property type="entry name" value="PAS_9"/>
    <property type="match status" value="1"/>
</dbReference>
<dbReference type="InterPro" id="IPR052162">
    <property type="entry name" value="Sensor_kinase/Photoreceptor"/>
</dbReference>
<keyword evidence="4" id="KW-0808">Transferase</keyword>
<dbReference type="InterPro" id="IPR000014">
    <property type="entry name" value="PAS"/>
</dbReference>
<evidence type="ECO:0000259" key="7">
    <source>
        <dbReference type="PROSITE" id="PS50113"/>
    </source>
</evidence>
<feature type="domain" description="Histidine kinase" evidence="6">
    <location>
        <begin position="159"/>
        <end position="372"/>
    </location>
</feature>
<dbReference type="InterPro" id="IPR003661">
    <property type="entry name" value="HisK_dim/P_dom"/>
</dbReference>
<dbReference type="SUPFAM" id="SSF55874">
    <property type="entry name" value="ATPase domain of HSP90 chaperone/DNA topoisomerase II/histidine kinase"/>
    <property type="match status" value="1"/>
</dbReference>
<dbReference type="SMART" id="SM00387">
    <property type="entry name" value="HATPase_c"/>
    <property type="match status" value="1"/>
</dbReference>
<dbReference type="InterPro" id="IPR036890">
    <property type="entry name" value="HATPase_C_sf"/>
</dbReference>
<comment type="caution">
    <text evidence="8">The sequence shown here is derived from an EMBL/GenBank/DDBJ whole genome shotgun (WGS) entry which is preliminary data.</text>
</comment>
<evidence type="ECO:0000313" key="8">
    <source>
        <dbReference type="EMBL" id="KYG80329.1"/>
    </source>
</evidence>
<dbReference type="Pfam" id="PF00512">
    <property type="entry name" value="HisKA"/>
    <property type="match status" value="1"/>
</dbReference>
<dbReference type="RefSeq" id="WP_062302425.1">
    <property type="nucleotide sequence ID" value="NZ_LRPB01000047.1"/>
</dbReference>
<dbReference type="EC" id="2.7.13.3" evidence="2"/>
<dbReference type="InterPro" id="IPR000700">
    <property type="entry name" value="PAS-assoc_C"/>
</dbReference>
<dbReference type="STRING" id="1914963.AWW67_09105"/>
<keyword evidence="3" id="KW-0597">Phosphoprotein</keyword>
<evidence type="ECO:0000256" key="4">
    <source>
        <dbReference type="ARBA" id="ARBA00022679"/>
    </source>
</evidence>
<comment type="catalytic activity">
    <reaction evidence="1">
        <text>ATP + protein L-histidine = ADP + protein N-phospho-L-histidine.</text>
        <dbReference type="EC" id="2.7.13.3"/>
    </reaction>
</comment>
<dbReference type="InterPro" id="IPR035965">
    <property type="entry name" value="PAS-like_dom_sf"/>
</dbReference>
<dbReference type="Pfam" id="PF02518">
    <property type="entry name" value="HATPase_c"/>
    <property type="match status" value="1"/>
</dbReference>
<dbReference type="AlphaFoldDB" id="A0A150XNK6"/>
<reference evidence="8 9" key="1">
    <citation type="submission" date="2016-01" db="EMBL/GenBank/DDBJ databases">
        <title>Genome sequencing of Roseivirga seohaensis SW-152.</title>
        <authorList>
            <person name="Selvaratnam C."/>
            <person name="Thevarajoo S."/>
            <person name="Goh K.M."/>
            <person name="Ee R."/>
            <person name="Chan K.-G."/>
            <person name="Chong C.S."/>
        </authorList>
    </citation>
    <scope>NUCLEOTIDE SEQUENCE [LARGE SCALE GENOMIC DNA]</scope>
    <source>
        <strain evidence="8 9">SW-152</strain>
    </source>
</reference>
<dbReference type="PROSITE" id="PS50113">
    <property type="entry name" value="PAC"/>
    <property type="match status" value="1"/>
</dbReference>